<dbReference type="EMBL" id="JARJLG010000013">
    <property type="protein sequence ID" value="KAJ7775914.1"/>
    <property type="molecule type" value="Genomic_DNA"/>
</dbReference>
<evidence type="ECO:0000313" key="1">
    <source>
        <dbReference type="EMBL" id="KAJ7775914.1"/>
    </source>
</evidence>
<sequence>MLVPHVLRQCLSDLDANISHHESILQQLKQQRSAILSELDLVAYPVLTLPPEITAEIFKWCIDTGMRLLPSVAPLLLTRICRDWRALAFSTPALWDTISEIEFGVHPRAEAVVETWFSRAGTRPLSLGIICPQSLHSTCLETVILQHASQLQSLDVMTNSEVLCDFTAVRSFPILSDLMLYCLDDYDNDERHIELFGIGGAPALRHLSLEGVLPSMMVMPWAQLTTMTLSLLPLRECLNALRWATSLHEFRRQGRPEQGEQSTSEESSVHHSTLISLAISTSDEDEDILLLLTLPRLQRLELGGRFGVYQTDLDIDIVPFLSRVSGTLRTFNVGMSPTVPVQWFHPLTQLTTLKLIRSMGLPFKTDLIRALDRRISPDFLPKLQSFVFSDCGSDQVDDELLDALVSRCDAPDAAHAKLESFSLIWPTFDYNPDAPTARLPLVNVLPLRALAGRGMRIHIGTRDENSFY</sequence>
<reference evidence="1" key="1">
    <citation type="submission" date="2023-03" db="EMBL/GenBank/DDBJ databases">
        <title>Massive genome expansion in bonnet fungi (Mycena s.s.) driven by repeated elements and novel gene families across ecological guilds.</title>
        <authorList>
            <consortium name="Lawrence Berkeley National Laboratory"/>
            <person name="Harder C.B."/>
            <person name="Miyauchi S."/>
            <person name="Viragh M."/>
            <person name="Kuo A."/>
            <person name="Thoen E."/>
            <person name="Andreopoulos B."/>
            <person name="Lu D."/>
            <person name="Skrede I."/>
            <person name="Drula E."/>
            <person name="Henrissat B."/>
            <person name="Morin E."/>
            <person name="Kohler A."/>
            <person name="Barry K."/>
            <person name="LaButti K."/>
            <person name="Morin E."/>
            <person name="Salamov A."/>
            <person name="Lipzen A."/>
            <person name="Mereny Z."/>
            <person name="Hegedus B."/>
            <person name="Baldrian P."/>
            <person name="Stursova M."/>
            <person name="Weitz H."/>
            <person name="Taylor A."/>
            <person name="Grigoriev I.V."/>
            <person name="Nagy L.G."/>
            <person name="Martin F."/>
            <person name="Kauserud H."/>
        </authorList>
    </citation>
    <scope>NUCLEOTIDE SEQUENCE</scope>
    <source>
        <strain evidence="1">CBHHK188m</strain>
    </source>
</reference>
<accession>A0AAD7NTY0</accession>
<protein>
    <recommendedName>
        <fullName evidence="3">F-box domain-containing protein</fullName>
    </recommendedName>
</protein>
<dbReference type="InterPro" id="IPR032675">
    <property type="entry name" value="LRR_dom_sf"/>
</dbReference>
<dbReference type="Proteomes" id="UP001215280">
    <property type="component" value="Unassembled WGS sequence"/>
</dbReference>
<proteinExistence type="predicted"/>
<name>A0AAD7NTY0_9AGAR</name>
<dbReference type="AlphaFoldDB" id="A0AAD7NTY0"/>
<dbReference type="Gene3D" id="1.20.1280.50">
    <property type="match status" value="1"/>
</dbReference>
<keyword evidence="2" id="KW-1185">Reference proteome</keyword>
<comment type="caution">
    <text evidence="1">The sequence shown here is derived from an EMBL/GenBank/DDBJ whole genome shotgun (WGS) entry which is preliminary data.</text>
</comment>
<dbReference type="Gene3D" id="3.80.10.10">
    <property type="entry name" value="Ribonuclease Inhibitor"/>
    <property type="match status" value="1"/>
</dbReference>
<organism evidence="1 2">
    <name type="scientific">Mycena maculata</name>
    <dbReference type="NCBI Taxonomy" id="230809"/>
    <lineage>
        <taxon>Eukaryota</taxon>
        <taxon>Fungi</taxon>
        <taxon>Dikarya</taxon>
        <taxon>Basidiomycota</taxon>
        <taxon>Agaricomycotina</taxon>
        <taxon>Agaricomycetes</taxon>
        <taxon>Agaricomycetidae</taxon>
        <taxon>Agaricales</taxon>
        <taxon>Marasmiineae</taxon>
        <taxon>Mycenaceae</taxon>
        <taxon>Mycena</taxon>
    </lineage>
</organism>
<evidence type="ECO:0008006" key="3">
    <source>
        <dbReference type="Google" id="ProtNLM"/>
    </source>
</evidence>
<evidence type="ECO:0000313" key="2">
    <source>
        <dbReference type="Proteomes" id="UP001215280"/>
    </source>
</evidence>
<gene>
    <name evidence="1" type="ORF">DFH07DRAFT_72805</name>
</gene>
<dbReference type="SUPFAM" id="SSF52047">
    <property type="entry name" value="RNI-like"/>
    <property type="match status" value="1"/>
</dbReference>